<dbReference type="AlphaFoldDB" id="A0ABD5RNZ7"/>
<dbReference type="Proteomes" id="UP001596099">
    <property type="component" value="Unassembled WGS sequence"/>
</dbReference>
<proteinExistence type="predicted"/>
<organism evidence="1 2">
    <name type="scientific">Halomarina salina</name>
    <dbReference type="NCBI Taxonomy" id="1872699"/>
    <lineage>
        <taxon>Archaea</taxon>
        <taxon>Methanobacteriati</taxon>
        <taxon>Methanobacteriota</taxon>
        <taxon>Stenosarchaea group</taxon>
        <taxon>Halobacteria</taxon>
        <taxon>Halobacteriales</taxon>
        <taxon>Natronomonadaceae</taxon>
        <taxon>Halomarina</taxon>
    </lineage>
</organism>
<reference evidence="1 2" key="1">
    <citation type="journal article" date="2019" name="Int. J. Syst. Evol. Microbiol.">
        <title>The Global Catalogue of Microorganisms (GCM) 10K type strain sequencing project: providing services to taxonomists for standard genome sequencing and annotation.</title>
        <authorList>
            <consortium name="The Broad Institute Genomics Platform"/>
            <consortium name="The Broad Institute Genome Sequencing Center for Infectious Disease"/>
            <person name="Wu L."/>
            <person name="Ma J."/>
        </authorList>
    </citation>
    <scope>NUCLEOTIDE SEQUENCE [LARGE SCALE GENOMIC DNA]</scope>
    <source>
        <strain evidence="1 2">CGMCC 1.12543</strain>
    </source>
</reference>
<dbReference type="InterPro" id="IPR009409">
    <property type="entry name" value="DUF1059"/>
</dbReference>
<gene>
    <name evidence="1" type="ORF">ACFPYI_11880</name>
</gene>
<accession>A0ABD5RNZ7</accession>
<evidence type="ECO:0000313" key="1">
    <source>
        <dbReference type="EMBL" id="MFC5972030.1"/>
    </source>
</evidence>
<comment type="caution">
    <text evidence="1">The sequence shown here is derived from an EMBL/GenBank/DDBJ whole genome shotgun (WGS) entry which is preliminary data.</text>
</comment>
<name>A0ABD5RNZ7_9EURY</name>
<protein>
    <submittedName>
        <fullName evidence="1">DUF1059 domain-containing protein</fullName>
    </submittedName>
</protein>
<sequence length="56" mass="6172">MSKRLECIVDGCDASIEGESEDEVMAQAEAHAQQTHPDLTLDEETVQLARSNIQEV</sequence>
<dbReference type="Pfam" id="PF06348">
    <property type="entry name" value="DUF1059"/>
    <property type="match status" value="1"/>
</dbReference>
<evidence type="ECO:0000313" key="2">
    <source>
        <dbReference type="Proteomes" id="UP001596099"/>
    </source>
</evidence>
<dbReference type="EMBL" id="JBHSQH010000001">
    <property type="protein sequence ID" value="MFC5972030.1"/>
    <property type="molecule type" value="Genomic_DNA"/>
</dbReference>
<keyword evidence="2" id="KW-1185">Reference proteome</keyword>
<dbReference type="RefSeq" id="WP_247414994.1">
    <property type="nucleotide sequence ID" value="NZ_JALLGW010000001.1"/>
</dbReference>